<dbReference type="Proteomes" id="UP000642938">
    <property type="component" value="Unassembled WGS sequence"/>
</dbReference>
<reference evidence="4" key="2">
    <citation type="journal article" date="2019" name="Int. J. Syst. Evol. Microbiol.">
        <title>The Global Catalogue of Microorganisms (GCM) 10K type strain sequencing project: providing services to taxonomists for standard genome sequencing and annotation.</title>
        <authorList>
            <consortium name="The Broad Institute Genomics Platform"/>
            <consortium name="The Broad Institute Genome Sequencing Center for Infectious Disease"/>
            <person name="Wu L."/>
            <person name="Ma J."/>
        </authorList>
    </citation>
    <scope>NUCLEOTIDE SEQUENCE [LARGE SCALE GENOMIC DNA]</scope>
    <source>
        <strain evidence="4">CGMCC 1.15287</strain>
    </source>
</reference>
<keyword evidence="4" id="KW-1185">Reference proteome</keyword>
<dbReference type="EMBL" id="JACIEF010000002">
    <property type="protein sequence ID" value="MBB4107704.1"/>
    <property type="molecule type" value="Genomic_DNA"/>
</dbReference>
<reference evidence="1" key="4">
    <citation type="submission" date="2024-05" db="EMBL/GenBank/DDBJ databases">
        <authorList>
            <person name="Sun Q."/>
            <person name="Zhou Y."/>
        </authorList>
    </citation>
    <scope>NUCLEOTIDE SEQUENCE</scope>
    <source>
        <strain evidence="1">CGMCC 1.15287</strain>
    </source>
</reference>
<gene>
    <name evidence="1" type="ORF">GCM10007422_09480</name>
    <name evidence="2" type="ORF">GGQ60_001685</name>
</gene>
<dbReference type="Proteomes" id="UP000532273">
    <property type="component" value="Unassembled WGS sequence"/>
</dbReference>
<dbReference type="AlphaFoldDB" id="A0A7W6P4L1"/>
<comment type="caution">
    <text evidence="2">The sequence shown here is derived from an EMBL/GenBank/DDBJ whole genome shotgun (WGS) entry which is preliminary data.</text>
</comment>
<proteinExistence type="predicted"/>
<evidence type="ECO:0000313" key="3">
    <source>
        <dbReference type="Proteomes" id="UP000532273"/>
    </source>
</evidence>
<protein>
    <submittedName>
        <fullName evidence="2">Uncharacterized protein</fullName>
    </submittedName>
</protein>
<reference evidence="1" key="1">
    <citation type="journal article" date="2014" name="Int. J. Syst. Evol. Microbiol.">
        <title>Complete genome of a new Firmicutes species belonging to the dominant human colonic microbiota ('Ruminococcus bicirculans') reveals two chromosomes and a selective capacity to utilize plant glucans.</title>
        <authorList>
            <consortium name="NISC Comparative Sequencing Program"/>
            <person name="Wegmann U."/>
            <person name="Louis P."/>
            <person name="Goesmann A."/>
            <person name="Henrissat B."/>
            <person name="Duncan S.H."/>
            <person name="Flint H.J."/>
        </authorList>
    </citation>
    <scope>NUCLEOTIDE SEQUENCE</scope>
    <source>
        <strain evidence="1">CGMCC 1.15287</strain>
    </source>
</reference>
<evidence type="ECO:0000313" key="1">
    <source>
        <dbReference type="EMBL" id="GGG97612.1"/>
    </source>
</evidence>
<name>A0A7W6P4L1_9SPHI</name>
<dbReference type="EMBL" id="BMHZ01000001">
    <property type="protein sequence ID" value="GGG97612.1"/>
    <property type="molecule type" value="Genomic_DNA"/>
</dbReference>
<accession>A0A7W6P4L1</accession>
<reference evidence="2 3" key="3">
    <citation type="submission" date="2020-08" db="EMBL/GenBank/DDBJ databases">
        <title>Genomic Encyclopedia of Type Strains, Phase IV (KMG-IV): sequencing the most valuable type-strain genomes for metagenomic binning, comparative biology and taxonomic classification.</title>
        <authorList>
            <person name="Goeker M."/>
        </authorList>
    </citation>
    <scope>NUCLEOTIDE SEQUENCE [LARGE SCALE GENOMIC DNA]</scope>
    <source>
        <strain evidence="2 3">DSM 100774</strain>
    </source>
</reference>
<evidence type="ECO:0000313" key="4">
    <source>
        <dbReference type="Proteomes" id="UP000642938"/>
    </source>
</evidence>
<evidence type="ECO:0000313" key="2">
    <source>
        <dbReference type="EMBL" id="MBB4107704.1"/>
    </source>
</evidence>
<organism evidence="2 3">
    <name type="scientific">Pedobacter zeae</name>
    <dbReference type="NCBI Taxonomy" id="1737356"/>
    <lineage>
        <taxon>Bacteria</taxon>
        <taxon>Pseudomonadati</taxon>
        <taxon>Bacteroidota</taxon>
        <taxon>Sphingobacteriia</taxon>
        <taxon>Sphingobacteriales</taxon>
        <taxon>Sphingobacteriaceae</taxon>
        <taxon>Pedobacter</taxon>
    </lineage>
</organism>
<sequence>MNTENEKLNLWCIVELFGHSQIAGKCTEQNIAGTNMLRVDVPETSKNGPFTKFYGAAAIYAINPVTEEVVKAKAEMLQTQPIERWNIKTFNDKILQLNSGNVNDVDFEDDLLP</sequence>
<dbReference type="RefSeq" id="WP_183762148.1">
    <property type="nucleotide sequence ID" value="NZ_BMHZ01000001.1"/>
</dbReference>